<name>A0ACA9P031_9GLOM</name>
<keyword evidence="2" id="KW-1185">Reference proteome</keyword>
<reference evidence="1" key="1">
    <citation type="submission" date="2021-06" db="EMBL/GenBank/DDBJ databases">
        <authorList>
            <person name="Kallberg Y."/>
            <person name="Tangrot J."/>
            <person name="Rosling A."/>
        </authorList>
    </citation>
    <scope>NUCLEOTIDE SEQUENCE</scope>
    <source>
        <strain evidence="1">IL203A</strain>
    </source>
</reference>
<dbReference type="EMBL" id="CAJVPU010022271">
    <property type="protein sequence ID" value="CAG8684871.1"/>
    <property type="molecule type" value="Genomic_DNA"/>
</dbReference>
<gene>
    <name evidence="1" type="ORF">DHETER_LOCUS10853</name>
</gene>
<organism evidence="1 2">
    <name type="scientific">Dentiscutata heterogama</name>
    <dbReference type="NCBI Taxonomy" id="1316150"/>
    <lineage>
        <taxon>Eukaryota</taxon>
        <taxon>Fungi</taxon>
        <taxon>Fungi incertae sedis</taxon>
        <taxon>Mucoromycota</taxon>
        <taxon>Glomeromycotina</taxon>
        <taxon>Glomeromycetes</taxon>
        <taxon>Diversisporales</taxon>
        <taxon>Gigasporaceae</taxon>
        <taxon>Dentiscutata</taxon>
    </lineage>
</organism>
<comment type="caution">
    <text evidence="1">The sequence shown here is derived from an EMBL/GenBank/DDBJ whole genome shotgun (WGS) entry which is preliminary data.</text>
</comment>
<protein>
    <submittedName>
        <fullName evidence="1">2675_t:CDS:1</fullName>
    </submittedName>
</protein>
<feature type="non-terminal residue" evidence="1">
    <location>
        <position position="172"/>
    </location>
</feature>
<accession>A0ACA9P031</accession>
<evidence type="ECO:0000313" key="2">
    <source>
        <dbReference type="Proteomes" id="UP000789702"/>
    </source>
</evidence>
<sequence length="172" mass="19340">MALDKTYKQGIDLREQTGEIETCRKGNKADLIECLMTASGLAQPWQNISDETMDGMEGEVFREDDTNQEGIFCGGSPTFSMLAKALSNDELHEKKSKRVKREAKDVGNIKALLNKIKHFIRTKTLDRTVVLNVAKDFGWEVAVELSQLKNEGLSAYSETIEWARQAANLKQQ</sequence>
<dbReference type="Proteomes" id="UP000789702">
    <property type="component" value="Unassembled WGS sequence"/>
</dbReference>
<proteinExistence type="predicted"/>
<evidence type="ECO:0000313" key="1">
    <source>
        <dbReference type="EMBL" id="CAG8684871.1"/>
    </source>
</evidence>